<evidence type="ECO:0000313" key="1">
    <source>
        <dbReference type="EMBL" id="ALG74966.1"/>
    </source>
</evidence>
<dbReference type="InterPro" id="IPR011009">
    <property type="entry name" value="Kinase-like_dom_sf"/>
</dbReference>
<dbReference type="SUPFAM" id="SSF56112">
    <property type="entry name" value="Protein kinase-like (PK-like)"/>
    <property type="match status" value="1"/>
</dbReference>
<keyword evidence="2" id="KW-1185">Reference proteome</keyword>
<dbReference type="InterPro" id="IPR027417">
    <property type="entry name" value="P-loop_NTPase"/>
</dbReference>
<dbReference type="KEGG" id="ati:AL072_28655"/>
<dbReference type="EMBL" id="CP012406">
    <property type="protein sequence ID" value="ALG74966.1"/>
    <property type="molecule type" value="Genomic_DNA"/>
</dbReference>
<sequence>MTAHPTEPHARLGRQEEVIAFLGDPRTHGGQAVERIDTHAALVFLAGDRALKLKRAVRYPYLDYSTVEKRHAACVAELAVNRRTAPSLYRGLLAVRSGAGGRLTLDPEPVEDVGAAPADGAAAGAAAGEPVDWLVAMARFPADALLDRMAGRHALTPALMRRLAERIAAFHAEAEPRPDGGGVAAMRAVADGNLLDLRAAPDLFPEREVERLAERTAAALDRLAPLLEERRRAGLVRHGHGDLHLRNIVLLDGEPTLFDAIEFDEALAVADVFYDLAFLLMDLDHRGLRPLGNAVLNRYLEETADYGGLAALPLFLSLRAAVRAKVLAAALRLGGGGGEEGAVAEARRYLELALAALDPVPARLVAVGGLSGTGKTRLAEGLAPGLGPAPGAVVLRSDVLRKRLCGVADTGRLPAEGYAPAMTGRVYDELYRRAAAVLAAGHAAVADAVSARPDERRRLEAVAAAAGVRFDGLWLEAPLATRVERVTDRRNDASDADAGVAERQDSYDLGRIGWTRLDSGRVAADVLDDARGRLS</sequence>
<evidence type="ECO:0000313" key="2">
    <source>
        <dbReference type="Proteomes" id="UP000069935"/>
    </source>
</evidence>
<dbReference type="Pfam" id="PF13671">
    <property type="entry name" value="AAA_33"/>
    <property type="match status" value="1"/>
</dbReference>
<dbReference type="InterPro" id="IPR052732">
    <property type="entry name" value="Cell-binding_unc_protein"/>
</dbReference>
<protein>
    <recommendedName>
        <fullName evidence="3">Aminoglycoside phosphotransferase domain-containing protein</fullName>
    </recommendedName>
</protein>
<name>A0AAC8ZWM5_9PROT</name>
<dbReference type="RefSeq" id="WP_045584916.1">
    <property type="nucleotide sequence ID" value="NZ_CP012406.1"/>
</dbReference>
<organism evidence="1 2">
    <name type="scientific">Azospirillum thiophilum</name>
    <dbReference type="NCBI Taxonomy" id="528244"/>
    <lineage>
        <taxon>Bacteria</taxon>
        <taxon>Pseudomonadati</taxon>
        <taxon>Pseudomonadota</taxon>
        <taxon>Alphaproteobacteria</taxon>
        <taxon>Rhodospirillales</taxon>
        <taxon>Azospirillaceae</taxon>
        <taxon>Azospirillum</taxon>
    </lineage>
</organism>
<dbReference type="Gene3D" id="3.40.50.300">
    <property type="entry name" value="P-loop containing nucleotide triphosphate hydrolases"/>
    <property type="match status" value="1"/>
</dbReference>
<accession>A0AAC8ZWM5</accession>
<dbReference type="PANTHER" id="PTHR43883">
    <property type="entry name" value="SLR0207 PROTEIN"/>
    <property type="match status" value="1"/>
</dbReference>
<evidence type="ECO:0008006" key="3">
    <source>
        <dbReference type="Google" id="ProtNLM"/>
    </source>
</evidence>
<dbReference type="Proteomes" id="UP000069935">
    <property type="component" value="Chromosome 6"/>
</dbReference>
<reference evidence="2" key="1">
    <citation type="submission" date="2015-08" db="EMBL/GenBank/DDBJ databases">
        <title>Complete Genome Sequence of Azospirillum thiophilum BV-S.</title>
        <authorList>
            <person name="Fomenkov A."/>
            <person name="Vincze T."/>
            <person name="Grabovich M."/>
            <person name="Dubinina G."/>
            <person name="Orlova M."/>
            <person name="Belousova E."/>
            <person name="Roberts R.J."/>
        </authorList>
    </citation>
    <scope>NUCLEOTIDE SEQUENCE [LARGE SCALE GENOMIC DNA]</scope>
    <source>
        <strain evidence="2">BV-S</strain>
    </source>
</reference>
<gene>
    <name evidence="1" type="ORF">AL072_28655</name>
</gene>
<dbReference type="SUPFAM" id="SSF52540">
    <property type="entry name" value="P-loop containing nucleoside triphosphate hydrolases"/>
    <property type="match status" value="1"/>
</dbReference>
<proteinExistence type="predicted"/>
<dbReference type="AlphaFoldDB" id="A0AAC8ZWM5"/>
<dbReference type="PANTHER" id="PTHR43883:SF1">
    <property type="entry name" value="GLUCONOKINASE"/>
    <property type="match status" value="1"/>
</dbReference>
<reference evidence="1 2" key="2">
    <citation type="journal article" date="2016" name="Genome Announc.">
        <title>Complete Genome Sequence of a Strain of Azospirillum thiophilum Isolated from a Sulfide Spring.</title>
        <authorList>
            <person name="Fomenkov A."/>
            <person name="Vincze T."/>
            <person name="Grabovich M."/>
            <person name="Anton B.P."/>
            <person name="Dubinina G."/>
            <person name="Orlova M."/>
            <person name="Belousova E."/>
            <person name="Roberts R.J."/>
        </authorList>
    </citation>
    <scope>NUCLEOTIDE SEQUENCE [LARGE SCALE GENOMIC DNA]</scope>
    <source>
        <strain evidence="1 2">BV-S</strain>
    </source>
</reference>